<gene>
    <name evidence="7" type="ORF">ENR64_10500</name>
</gene>
<keyword evidence="1" id="KW-0472">Membrane</keyword>
<dbReference type="GO" id="GO:0008320">
    <property type="term" value="F:protein transmembrane transporter activity"/>
    <property type="evidence" value="ECO:0007669"/>
    <property type="project" value="TreeGrafter"/>
</dbReference>
<evidence type="ECO:0000259" key="5">
    <source>
        <dbReference type="Pfam" id="PF03865"/>
    </source>
</evidence>
<feature type="domain" description="Haemolysin activator HlyB C-terminal" evidence="5">
    <location>
        <begin position="239"/>
        <end position="554"/>
    </location>
</feature>
<evidence type="ECO:0000256" key="1">
    <source>
        <dbReference type="ARBA" id="ARBA00022452"/>
    </source>
</evidence>
<accession>A0A7C3KEQ6</accession>
<keyword evidence="1" id="KW-1134">Transmembrane beta strand</keyword>
<organism evidence="7">
    <name type="scientific">Oscillatoriales cyanobacterium SpSt-418</name>
    <dbReference type="NCBI Taxonomy" id="2282169"/>
    <lineage>
        <taxon>Bacteria</taxon>
        <taxon>Bacillati</taxon>
        <taxon>Cyanobacteriota</taxon>
        <taxon>Cyanophyceae</taxon>
        <taxon>Oscillatoriophycideae</taxon>
        <taxon>Oscillatoriales</taxon>
    </lineage>
</organism>
<dbReference type="GO" id="GO:0098046">
    <property type="term" value="C:type V protein secretion system complex"/>
    <property type="evidence" value="ECO:0007669"/>
    <property type="project" value="TreeGrafter"/>
</dbReference>
<dbReference type="PANTHER" id="PTHR34597">
    <property type="entry name" value="SLR1661 PROTEIN"/>
    <property type="match status" value="1"/>
</dbReference>
<dbReference type="InterPro" id="IPR013686">
    <property type="entry name" value="Polypept-transport_assoc_ShlB"/>
</dbReference>
<feature type="compositionally biased region" description="Polar residues" evidence="4">
    <location>
        <begin position="31"/>
        <end position="48"/>
    </location>
</feature>
<feature type="compositionally biased region" description="Pro residues" evidence="4">
    <location>
        <begin position="62"/>
        <end position="76"/>
    </location>
</feature>
<dbReference type="EMBL" id="DSRU01000155">
    <property type="protein sequence ID" value="HFM98165.1"/>
    <property type="molecule type" value="Genomic_DNA"/>
</dbReference>
<feature type="region of interest" description="Disordered" evidence="4">
    <location>
        <begin position="61"/>
        <end position="96"/>
    </location>
</feature>
<dbReference type="InterPro" id="IPR005565">
    <property type="entry name" value="Hemolysn_activator_HlyB_C"/>
</dbReference>
<dbReference type="Pfam" id="PF08479">
    <property type="entry name" value="POTRA_2"/>
    <property type="match status" value="1"/>
</dbReference>
<evidence type="ECO:0000259" key="6">
    <source>
        <dbReference type="Pfam" id="PF08479"/>
    </source>
</evidence>
<sequence length="596" mass="66119">MSKKQCVAVFISLFSLFLIEKSPFCQTVQAATSNDASQAPTRRSTPNSKRTDLIAQAFQLPAPKPLPEPRPQPQLPPADDLLRSPPSETPPEIAPGDDSVTIVVKAFKVVGSTVFSEQQLATVLQPFTNRPLTLTELLQARTAVTQLYHDAGYVTSGAYIPPQEPQDGIVTVQVIEGRVETINITGNRRLRSRYVQSRLELATKPPLNVNKLVEKLRLLQLNPLIENVSAELAAGVQPGTSILNVTVTEADTFSLDLATDNNRTPSIGSWERLVTLREANLLGLGDGLTIGYINTNGSNEVDASYTLPLNARDGTLSLNYQFVSSKVIEDPFDVLDLKSTSQYYDVTYRQPIIKTPTQELALSLTGSYQQSRSEFLEDLLGEAIPFPALGADEDGRVQVAAIRFGQEWTKQGRREVFAVRSQFNFGFVPSDAVITENAPNDEFFSWQGQFQWVRLLAPDTLFLFRSQLQLTGSALTSFEQFTLGGWQSIRGYRQDLLFTDNGLQASAEVRFPLYRNRRINGLLQGIAFFDMGTGWNTELADPDPNFLASLGVGLLWQMGDRLSARFDWGIPLIDVDTDNNSLQEQGLYFSIRYTAF</sequence>
<feature type="domain" description="Polypeptide-transport-associated ShlB-type" evidence="6">
    <location>
        <begin position="104"/>
        <end position="177"/>
    </location>
</feature>
<dbReference type="Pfam" id="PF03865">
    <property type="entry name" value="ShlB"/>
    <property type="match status" value="1"/>
</dbReference>
<comment type="caution">
    <text evidence="7">The sequence shown here is derived from an EMBL/GenBank/DDBJ whole genome shotgun (WGS) entry which is preliminary data.</text>
</comment>
<dbReference type="Gene3D" id="3.10.20.310">
    <property type="entry name" value="membrane protein fhac"/>
    <property type="match status" value="1"/>
</dbReference>
<dbReference type="AlphaFoldDB" id="A0A7C3KEQ6"/>
<reference evidence="7" key="1">
    <citation type="journal article" date="2020" name="mSystems">
        <title>Genome- and Community-Level Interaction Insights into Carbon Utilization and Element Cycling Functions of Hydrothermarchaeota in Hydrothermal Sediment.</title>
        <authorList>
            <person name="Zhou Z."/>
            <person name="Liu Y."/>
            <person name="Xu W."/>
            <person name="Pan J."/>
            <person name="Luo Z.H."/>
            <person name="Li M."/>
        </authorList>
    </citation>
    <scope>NUCLEOTIDE SEQUENCE [LARGE SCALE GENOMIC DNA]</scope>
    <source>
        <strain evidence="7">SpSt-418</strain>
    </source>
</reference>
<evidence type="ECO:0000256" key="2">
    <source>
        <dbReference type="ARBA" id="ARBA00022692"/>
    </source>
</evidence>
<name>A0A7C3KEQ6_9CYAN</name>
<dbReference type="InterPro" id="IPR051544">
    <property type="entry name" value="TPS_OM_transporter"/>
</dbReference>
<protein>
    <submittedName>
        <fullName evidence="7">ShlB/FhaC/HecB family hemolysin secretion/activation protein</fullName>
    </submittedName>
</protein>
<dbReference type="Gene3D" id="2.40.160.50">
    <property type="entry name" value="membrane protein fhac: a member of the omp85/tpsb transporter family"/>
    <property type="match status" value="1"/>
</dbReference>
<evidence type="ECO:0000256" key="4">
    <source>
        <dbReference type="SAM" id="MobiDB-lite"/>
    </source>
</evidence>
<keyword evidence="2" id="KW-0812">Transmembrane</keyword>
<evidence type="ECO:0000313" key="7">
    <source>
        <dbReference type="EMBL" id="HFM98165.1"/>
    </source>
</evidence>
<evidence type="ECO:0000256" key="3">
    <source>
        <dbReference type="ARBA" id="ARBA00023237"/>
    </source>
</evidence>
<keyword evidence="3" id="KW-0998">Cell outer membrane</keyword>
<feature type="region of interest" description="Disordered" evidence="4">
    <location>
        <begin position="31"/>
        <end position="50"/>
    </location>
</feature>
<dbReference type="PANTHER" id="PTHR34597:SF1">
    <property type="entry name" value="HEME_HEMOPEXIN TRANSPORTER PROTEIN HUXB"/>
    <property type="match status" value="1"/>
</dbReference>
<dbReference type="GO" id="GO:0046819">
    <property type="term" value="P:protein secretion by the type V secretion system"/>
    <property type="evidence" value="ECO:0007669"/>
    <property type="project" value="TreeGrafter"/>
</dbReference>
<proteinExistence type="predicted"/>